<name>A0A7V4TID2_9BACT</name>
<gene>
    <name evidence="2" type="ORF">ENW11_08450</name>
</gene>
<dbReference type="Gene3D" id="3.40.50.11900">
    <property type="match status" value="1"/>
</dbReference>
<comment type="similarity">
    <text evidence="1">Belongs to the FldB/FldC dehydratase alpha/beta subunit family.</text>
</comment>
<dbReference type="AlphaFoldDB" id="A0A7V4TID2"/>
<sequence length="109" mass="12266">MPKEPSSSPSGGAARAREWLCFFGKNSSRQGRILEALKRYDAEGAIQFTQWGCRQSQGMVVLLREKLLEAGYPVLFLDGDHLDRRHSAPEQLRTRLEAFVEVLEGRGGF</sequence>
<organism evidence="2">
    <name type="scientific">Candidatus Caldatribacterium saccharofermentans</name>
    <dbReference type="NCBI Taxonomy" id="1454753"/>
    <lineage>
        <taxon>Bacteria</taxon>
        <taxon>Pseudomonadati</taxon>
        <taxon>Atribacterota</taxon>
        <taxon>Atribacteria</taxon>
        <taxon>Atribacterales</taxon>
        <taxon>Candidatus Caldatribacteriaceae</taxon>
        <taxon>Candidatus Caldatribacterium</taxon>
    </lineage>
</organism>
<proteinExistence type="inferred from homology"/>
<dbReference type="PANTHER" id="PTHR30548:SF2">
    <property type="entry name" value="2-HYDROXYACYL-COA DEHYDRATASE,D-COMPONENT"/>
    <property type="match status" value="1"/>
</dbReference>
<evidence type="ECO:0000313" key="2">
    <source>
        <dbReference type="EMBL" id="HGY39819.1"/>
    </source>
</evidence>
<accession>A0A7V4TID2</accession>
<evidence type="ECO:0000256" key="1">
    <source>
        <dbReference type="ARBA" id="ARBA00005806"/>
    </source>
</evidence>
<reference evidence="2" key="1">
    <citation type="journal article" date="2020" name="mSystems">
        <title>Genome- and Community-Level Interaction Insights into Carbon Utilization and Element Cycling Functions of Hydrothermarchaeota in Hydrothermal Sediment.</title>
        <authorList>
            <person name="Zhou Z."/>
            <person name="Liu Y."/>
            <person name="Xu W."/>
            <person name="Pan J."/>
            <person name="Luo Z.H."/>
            <person name="Li M."/>
        </authorList>
    </citation>
    <scope>NUCLEOTIDE SEQUENCE [LARGE SCALE GENOMIC DNA]</scope>
    <source>
        <strain evidence="2">SpSt-82</strain>
    </source>
</reference>
<protein>
    <submittedName>
        <fullName evidence="2">2-hydroxyacyl-CoA dehydratase</fullName>
    </submittedName>
</protein>
<dbReference type="PANTHER" id="PTHR30548">
    <property type="entry name" value="2-HYDROXYGLUTARYL-COA DEHYDRATASE, D-COMPONENT-RELATED"/>
    <property type="match status" value="1"/>
</dbReference>
<comment type="caution">
    <text evidence="2">The sequence shown here is derived from an EMBL/GenBank/DDBJ whole genome shotgun (WGS) entry which is preliminary data.</text>
</comment>
<dbReference type="EMBL" id="DTIY01000062">
    <property type="protein sequence ID" value="HGY39819.1"/>
    <property type="molecule type" value="Genomic_DNA"/>
</dbReference>
<dbReference type="Pfam" id="PF06050">
    <property type="entry name" value="HGD-D"/>
    <property type="match status" value="1"/>
</dbReference>
<dbReference type="InterPro" id="IPR010327">
    <property type="entry name" value="FldB/FldC_alpha/beta"/>
</dbReference>